<evidence type="ECO:0000256" key="4">
    <source>
        <dbReference type="ARBA" id="ARBA00005225"/>
    </source>
</evidence>
<dbReference type="EC" id="2.7.1.33" evidence="6 16"/>
<keyword evidence="8 16" id="KW-0808">Transferase</keyword>
<dbReference type="GO" id="GO:0004594">
    <property type="term" value="F:pantothenate kinase activity"/>
    <property type="evidence" value="ECO:0007669"/>
    <property type="project" value="UniProtKB-UniRule"/>
</dbReference>
<dbReference type="HAMAP" id="MF_01274">
    <property type="entry name" value="Pantothen_kinase_3"/>
    <property type="match status" value="1"/>
</dbReference>
<dbReference type="PANTHER" id="PTHR34265">
    <property type="entry name" value="TYPE III PANTOTHENATE KINASE"/>
    <property type="match status" value="1"/>
</dbReference>
<keyword evidence="11 16" id="KW-0067">ATP-binding</keyword>
<keyword evidence="9 16" id="KW-0547">Nucleotide-binding</keyword>
<reference evidence="17 18" key="1">
    <citation type="submission" date="2019-05" db="EMBL/GenBank/DDBJ databases">
        <title>Marinobacter panjinensis sp. nov., a moderately halophilic bacterium isolated from sea tidal flat environment.</title>
        <authorList>
            <person name="Yang W."/>
            <person name="An M."/>
            <person name="He W."/>
            <person name="Luo X."/>
            <person name="Zhu L."/>
            <person name="Chen G."/>
            <person name="Zhang Y."/>
            <person name="Wang Y."/>
        </authorList>
    </citation>
    <scope>NUCLEOTIDE SEQUENCE [LARGE SCALE GENOMIC DNA]</scope>
    <source>
        <strain evidence="17 18">PJ-16</strain>
    </source>
</reference>
<evidence type="ECO:0000256" key="15">
    <source>
        <dbReference type="ARBA" id="ARBA00040883"/>
    </source>
</evidence>
<dbReference type="GO" id="GO:0046872">
    <property type="term" value="F:metal ion binding"/>
    <property type="evidence" value="ECO:0007669"/>
    <property type="project" value="UniProtKB-KW"/>
</dbReference>
<dbReference type="NCBIfam" id="TIGR00671">
    <property type="entry name" value="baf"/>
    <property type="match status" value="1"/>
</dbReference>
<evidence type="ECO:0000256" key="1">
    <source>
        <dbReference type="ARBA" id="ARBA00001206"/>
    </source>
</evidence>
<evidence type="ECO:0000313" key="17">
    <source>
        <dbReference type="EMBL" id="TKV63413.1"/>
    </source>
</evidence>
<dbReference type="CDD" id="cd24015">
    <property type="entry name" value="ASKHA_NBD_PanK-III"/>
    <property type="match status" value="1"/>
</dbReference>
<evidence type="ECO:0000256" key="9">
    <source>
        <dbReference type="ARBA" id="ARBA00022741"/>
    </source>
</evidence>
<keyword evidence="7 16" id="KW-0963">Cytoplasm</keyword>
<comment type="subcellular location">
    <subcellularLocation>
        <location evidence="3 16">Cytoplasm</location>
    </subcellularLocation>
</comment>
<dbReference type="OrthoDB" id="9781305at2"/>
<evidence type="ECO:0000256" key="16">
    <source>
        <dbReference type="HAMAP-Rule" id="MF_01274"/>
    </source>
</evidence>
<evidence type="ECO:0000256" key="10">
    <source>
        <dbReference type="ARBA" id="ARBA00022777"/>
    </source>
</evidence>
<comment type="caution">
    <text evidence="17">The sequence shown here is derived from an EMBL/GenBank/DDBJ whole genome shotgun (WGS) entry which is preliminary data.</text>
</comment>
<comment type="cofactor">
    <cofactor evidence="2">
        <name>K(+)</name>
        <dbReference type="ChEBI" id="CHEBI:29103"/>
    </cofactor>
</comment>
<keyword evidence="13 16" id="KW-0173">Coenzyme A biosynthesis</keyword>
<evidence type="ECO:0000313" key="18">
    <source>
        <dbReference type="Proteomes" id="UP000308488"/>
    </source>
</evidence>
<evidence type="ECO:0000256" key="3">
    <source>
        <dbReference type="ARBA" id="ARBA00004496"/>
    </source>
</evidence>
<dbReference type="InterPro" id="IPR004619">
    <property type="entry name" value="Type_III_PanK"/>
</dbReference>
<proteinExistence type="inferred from homology"/>
<organism evidence="17 18">
    <name type="scientific">Marinobacter panjinensis</name>
    <dbReference type="NCBI Taxonomy" id="2576384"/>
    <lineage>
        <taxon>Bacteria</taxon>
        <taxon>Pseudomonadati</taxon>
        <taxon>Pseudomonadota</taxon>
        <taxon>Gammaproteobacteria</taxon>
        <taxon>Pseudomonadales</taxon>
        <taxon>Marinobacteraceae</taxon>
        <taxon>Marinobacter</taxon>
    </lineage>
</organism>
<dbReference type="InterPro" id="IPR043129">
    <property type="entry name" value="ATPase_NBD"/>
</dbReference>
<accession>A0A4U6QRM2</accession>
<evidence type="ECO:0000256" key="12">
    <source>
        <dbReference type="ARBA" id="ARBA00022958"/>
    </source>
</evidence>
<comment type="catalytic activity">
    <reaction evidence="1 16">
        <text>(R)-pantothenate + ATP = (R)-4'-phosphopantothenate + ADP + H(+)</text>
        <dbReference type="Rhea" id="RHEA:16373"/>
        <dbReference type="ChEBI" id="CHEBI:10986"/>
        <dbReference type="ChEBI" id="CHEBI:15378"/>
        <dbReference type="ChEBI" id="CHEBI:29032"/>
        <dbReference type="ChEBI" id="CHEBI:30616"/>
        <dbReference type="ChEBI" id="CHEBI:456216"/>
        <dbReference type="EC" id="2.7.1.33"/>
    </reaction>
</comment>
<keyword evidence="10 16" id="KW-0418">Kinase</keyword>
<dbReference type="PANTHER" id="PTHR34265:SF1">
    <property type="entry name" value="TYPE III PANTOTHENATE KINASE"/>
    <property type="match status" value="1"/>
</dbReference>
<dbReference type="SUPFAM" id="SSF53067">
    <property type="entry name" value="Actin-like ATPase domain"/>
    <property type="match status" value="2"/>
</dbReference>
<dbReference type="GO" id="GO:0005524">
    <property type="term" value="F:ATP binding"/>
    <property type="evidence" value="ECO:0007669"/>
    <property type="project" value="UniProtKB-UniRule"/>
</dbReference>
<dbReference type="AlphaFoldDB" id="A0A4U6QRM2"/>
<comment type="pathway">
    <text evidence="4 16">Cofactor biosynthesis; coenzyme A biosynthesis; CoA from (R)-pantothenate: step 1/5.</text>
</comment>
<evidence type="ECO:0000256" key="6">
    <source>
        <dbReference type="ARBA" id="ARBA00012102"/>
    </source>
</evidence>
<dbReference type="UniPathway" id="UPA00241">
    <property type="reaction ID" value="UER00352"/>
</dbReference>
<comment type="similarity">
    <text evidence="14 16">Belongs to the type III pantothenate kinase family.</text>
</comment>
<evidence type="ECO:0000256" key="13">
    <source>
        <dbReference type="ARBA" id="ARBA00022993"/>
    </source>
</evidence>
<feature type="binding site" evidence="16">
    <location>
        <position position="124"/>
    </location>
    <ligand>
        <name>ATP</name>
        <dbReference type="ChEBI" id="CHEBI:30616"/>
    </ligand>
</feature>
<feature type="binding site" evidence="16">
    <location>
        <position position="176"/>
    </location>
    <ligand>
        <name>substrate</name>
    </ligand>
</feature>
<feature type="binding site" evidence="16">
    <location>
        <position position="91"/>
    </location>
    <ligand>
        <name>substrate</name>
    </ligand>
</feature>
<comment type="function">
    <text evidence="16">Catalyzes the phosphorylation of pantothenate (Pan), the first step in CoA biosynthesis.</text>
</comment>
<evidence type="ECO:0000256" key="8">
    <source>
        <dbReference type="ARBA" id="ARBA00022679"/>
    </source>
</evidence>
<feature type="binding site" evidence="16">
    <location>
        <begin position="6"/>
        <end position="13"/>
    </location>
    <ligand>
        <name>ATP</name>
        <dbReference type="ChEBI" id="CHEBI:30616"/>
    </ligand>
</feature>
<feature type="binding site" evidence="16">
    <location>
        <position position="121"/>
    </location>
    <ligand>
        <name>K(+)</name>
        <dbReference type="ChEBI" id="CHEBI:29103"/>
    </ligand>
</feature>
<dbReference type="Gene3D" id="3.30.420.40">
    <property type="match status" value="2"/>
</dbReference>
<protein>
    <recommendedName>
        <fullName evidence="15 16">Type III pantothenate kinase</fullName>
        <ecNumber evidence="6 16">2.7.1.33</ecNumber>
    </recommendedName>
    <alternativeName>
        <fullName evidence="16">PanK-III</fullName>
    </alternativeName>
    <alternativeName>
        <fullName evidence="16">Pantothenic acid kinase</fullName>
    </alternativeName>
</protein>
<evidence type="ECO:0000256" key="14">
    <source>
        <dbReference type="ARBA" id="ARBA00038036"/>
    </source>
</evidence>
<dbReference type="EMBL" id="SZYH01000003">
    <property type="protein sequence ID" value="TKV63413.1"/>
    <property type="molecule type" value="Genomic_DNA"/>
</dbReference>
<feature type="active site" description="Proton acceptor" evidence="16">
    <location>
        <position position="100"/>
    </location>
</feature>
<dbReference type="Pfam" id="PF03309">
    <property type="entry name" value="Pan_kinase"/>
    <property type="match status" value="1"/>
</dbReference>
<sequence length="245" mass="26449">MKLLIDAGNTRIKWQLRARGDVLEKGFASLDEDVGFKDWAPWADAIERIAISTVISEDRRQHLQARLEAACKAPVIFHWAENRRGKLINAYSDATRMGADRWHAMCGGWQATGDGSFAVVDAGSAITVDYVARSGAHLGGYILPGKQMMLRSLKQDAARIGFDSLDAEQGSPGVSTTECVQHGLAWLREGMVARLHKDVSHFGLDRVLVTGGDASGLIGAGLSAIHDPYLVLNGLAAVDGGWEPE</sequence>
<evidence type="ECO:0000256" key="5">
    <source>
        <dbReference type="ARBA" id="ARBA00011738"/>
    </source>
</evidence>
<gene>
    <name evidence="16" type="primary">coaX</name>
    <name evidence="17" type="ORF">FDP08_20195</name>
</gene>
<dbReference type="Proteomes" id="UP000308488">
    <property type="component" value="Unassembled WGS sequence"/>
</dbReference>
<comment type="subunit">
    <text evidence="5 16">Homodimer.</text>
</comment>
<keyword evidence="12 16" id="KW-0630">Potassium</keyword>
<dbReference type="GO" id="GO:0005737">
    <property type="term" value="C:cytoplasm"/>
    <property type="evidence" value="ECO:0007669"/>
    <property type="project" value="UniProtKB-SubCell"/>
</dbReference>
<evidence type="ECO:0000256" key="11">
    <source>
        <dbReference type="ARBA" id="ARBA00022840"/>
    </source>
</evidence>
<evidence type="ECO:0000256" key="7">
    <source>
        <dbReference type="ARBA" id="ARBA00022490"/>
    </source>
</evidence>
<dbReference type="GO" id="GO:0015937">
    <property type="term" value="P:coenzyme A biosynthetic process"/>
    <property type="evidence" value="ECO:0007669"/>
    <property type="project" value="UniProtKB-UniRule"/>
</dbReference>
<evidence type="ECO:0000256" key="2">
    <source>
        <dbReference type="ARBA" id="ARBA00001958"/>
    </source>
</evidence>
<keyword evidence="18" id="KW-1185">Reference proteome</keyword>
<name>A0A4U6QRM2_9GAMM</name>
<feature type="binding site" evidence="16">
    <location>
        <begin position="98"/>
        <end position="101"/>
    </location>
    <ligand>
        <name>substrate</name>
    </ligand>
</feature>
<comment type="cofactor">
    <cofactor evidence="16">
        <name>NH4(+)</name>
        <dbReference type="ChEBI" id="CHEBI:28938"/>
    </cofactor>
    <cofactor evidence="16">
        <name>K(+)</name>
        <dbReference type="ChEBI" id="CHEBI:29103"/>
    </cofactor>
    <text evidence="16">A monovalent cation. Ammonium or potassium.</text>
</comment>
<dbReference type="RefSeq" id="WP_137438080.1">
    <property type="nucleotide sequence ID" value="NZ_JANRHC010000007.1"/>
</dbReference>
<keyword evidence="16" id="KW-0479">Metal-binding</keyword>